<keyword evidence="3" id="KW-1003">Cell membrane</keyword>
<dbReference type="EMBL" id="JAVREH010000013">
    <property type="protein sequence ID" value="MDT0262020.1"/>
    <property type="molecule type" value="Genomic_DNA"/>
</dbReference>
<accession>A0ABU2JAJ8</accession>
<proteinExistence type="inferred from homology"/>
<feature type="transmembrane region" description="Helical" evidence="8">
    <location>
        <begin position="71"/>
        <end position="89"/>
    </location>
</feature>
<feature type="transmembrane region" description="Helical" evidence="8">
    <location>
        <begin position="121"/>
        <end position="142"/>
    </location>
</feature>
<dbReference type="NCBIfam" id="TIGR01726">
    <property type="entry name" value="HEQRo_perm_3TM"/>
    <property type="match status" value="1"/>
</dbReference>
<evidence type="ECO:0000256" key="5">
    <source>
        <dbReference type="ARBA" id="ARBA00022970"/>
    </source>
</evidence>
<sequence length="308" mass="33461">MVAETGLQPDRRLLPKVGLRHWGRYVSAVIVLAVLLALGYAVSQGAIEWHLVPDQLTQSVMLEGVRNTIELAVVAQAGAVVIGVVVALMRLSRNPLLRLVAFGYTWLFRGLPVLLQIILWYNIALIFPRIVVPVPFTSLHLINESSNTLVTAFLAALLGLGLNESAYMAEIVRAGLSSVDPGQREAAESIGMTPGKILRRVVLPQAMRVIVPPTGNDFINMIKGTSLASVIGFVEITKAAQNLSSHSLAVVEDLLAGAVWYMVIVSVANVGQYFLERYYSASLRDPGRGLTFRIGRSLRTPPLMRGAE</sequence>
<dbReference type="CDD" id="cd06261">
    <property type="entry name" value="TM_PBP2"/>
    <property type="match status" value="1"/>
</dbReference>
<evidence type="ECO:0000256" key="4">
    <source>
        <dbReference type="ARBA" id="ARBA00022692"/>
    </source>
</evidence>
<dbReference type="InterPro" id="IPR035906">
    <property type="entry name" value="MetI-like_sf"/>
</dbReference>
<evidence type="ECO:0000256" key="3">
    <source>
        <dbReference type="ARBA" id="ARBA00022475"/>
    </source>
</evidence>
<dbReference type="Proteomes" id="UP001183176">
    <property type="component" value="Unassembled WGS sequence"/>
</dbReference>
<name>A0ABU2JAJ8_9ACTN</name>
<evidence type="ECO:0000256" key="6">
    <source>
        <dbReference type="ARBA" id="ARBA00022989"/>
    </source>
</evidence>
<feature type="domain" description="ABC transmembrane type-1" evidence="9">
    <location>
        <begin position="65"/>
        <end position="272"/>
    </location>
</feature>
<organism evidence="10 11">
    <name type="scientific">Jatrophihabitans lederbergiae</name>
    <dbReference type="NCBI Taxonomy" id="3075547"/>
    <lineage>
        <taxon>Bacteria</taxon>
        <taxon>Bacillati</taxon>
        <taxon>Actinomycetota</taxon>
        <taxon>Actinomycetes</taxon>
        <taxon>Jatrophihabitantales</taxon>
        <taxon>Jatrophihabitantaceae</taxon>
        <taxon>Jatrophihabitans</taxon>
    </lineage>
</organism>
<dbReference type="InterPro" id="IPR010065">
    <property type="entry name" value="AA_ABC_transptr_permease_3TM"/>
</dbReference>
<feature type="transmembrane region" description="Helical" evidence="8">
    <location>
        <begin position="22"/>
        <end position="42"/>
    </location>
</feature>
<evidence type="ECO:0000256" key="7">
    <source>
        <dbReference type="ARBA" id="ARBA00023136"/>
    </source>
</evidence>
<dbReference type="SUPFAM" id="SSF161098">
    <property type="entry name" value="MetI-like"/>
    <property type="match status" value="1"/>
</dbReference>
<evidence type="ECO:0000256" key="2">
    <source>
        <dbReference type="ARBA" id="ARBA00022448"/>
    </source>
</evidence>
<keyword evidence="2 8" id="KW-0813">Transport</keyword>
<evidence type="ECO:0000256" key="1">
    <source>
        <dbReference type="ARBA" id="ARBA00004651"/>
    </source>
</evidence>
<evidence type="ECO:0000256" key="8">
    <source>
        <dbReference type="RuleBase" id="RU363032"/>
    </source>
</evidence>
<dbReference type="PANTHER" id="PTHR30614">
    <property type="entry name" value="MEMBRANE COMPONENT OF AMINO ACID ABC TRANSPORTER"/>
    <property type="match status" value="1"/>
</dbReference>
<reference evidence="11" key="1">
    <citation type="submission" date="2023-07" db="EMBL/GenBank/DDBJ databases">
        <title>30 novel species of actinomycetes from the DSMZ collection.</title>
        <authorList>
            <person name="Nouioui I."/>
        </authorList>
    </citation>
    <scope>NUCLEOTIDE SEQUENCE [LARGE SCALE GENOMIC DNA]</scope>
    <source>
        <strain evidence="11">DSM 44399</strain>
    </source>
</reference>
<dbReference type="Gene3D" id="1.10.3720.10">
    <property type="entry name" value="MetI-like"/>
    <property type="match status" value="1"/>
</dbReference>
<gene>
    <name evidence="10" type="ORF">RM423_11495</name>
</gene>
<dbReference type="InterPro" id="IPR000515">
    <property type="entry name" value="MetI-like"/>
</dbReference>
<dbReference type="PROSITE" id="PS50928">
    <property type="entry name" value="ABC_TM1"/>
    <property type="match status" value="1"/>
</dbReference>
<protein>
    <submittedName>
        <fullName evidence="10">Amino acid ABC transporter permease</fullName>
    </submittedName>
</protein>
<dbReference type="InterPro" id="IPR043429">
    <property type="entry name" value="ArtM/GltK/GlnP/TcyL/YhdX-like"/>
</dbReference>
<keyword evidence="6 8" id="KW-1133">Transmembrane helix</keyword>
<comment type="caution">
    <text evidence="10">The sequence shown here is derived from an EMBL/GenBank/DDBJ whole genome shotgun (WGS) entry which is preliminary data.</text>
</comment>
<keyword evidence="11" id="KW-1185">Reference proteome</keyword>
<dbReference type="RefSeq" id="WP_311423173.1">
    <property type="nucleotide sequence ID" value="NZ_JAVREH010000013.1"/>
</dbReference>
<keyword evidence="7 8" id="KW-0472">Membrane</keyword>
<keyword evidence="5" id="KW-0029">Amino-acid transport</keyword>
<dbReference type="Pfam" id="PF00528">
    <property type="entry name" value="BPD_transp_1"/>
    <property type="match status" value="1"/>
</dbReference>
<comment type="subcellular location">
    <subcellularLocation>
        <location evidence="1 8">Cell membrane</location>
        <topology evidence="1 8">Multi-pass membrane protein</topology>
    </subcellularLocation>
</comment>
<keyword evidence="4 8" id="KW-0812">Transmembrane</keyword>
<dbReference type="PANTHER" id="PTHR30614:SF0">
    <property type="entry name" value="L-CYSTINE TRANSPORT SYSTEM PERMEASE PROTEIN TCYL"/>
    <property type="match status" value="1"/>
</dbReference>
<comment type="similarity">
    <text evidence="8">Belongs to the binding-protein-dependent transport system permease family.</text>
</comment>
<evidence type="ECO:0000313" key="11">
    <source>
        <dbReference type="Proteomes" id="UP001183176"/>
    </source>
</evidence>
<evidence type="ECO:0000259" key="9">
    <source>
        <dbReference type="PROSITE" id="PS50928"/>
    </source>
</evidence>
<evidence type="ECO:0000313" key="10">
    <source>
        <dbReference type="EMBL" id="MDT0262020.1"/>
    </source>
</evidence>